<accession>A0ABU0R0D5</accession>
<evidence type="ECO:0000256" key="1">
    <source>
        <dbReference type="ARBA" id="ARBA00008791"/>
    </source>
</evidence>
<dbReference type="InterPro" id="IPR006016">
    <property type="entry name" value="UspA"/>
</dbReference>
<protein>
    <recommendedName>
        <fullName evidence="2">UspA domain-containing protein</fullName>
    </recommendedName>
</protein>
<dbReference type="InterPro" id="IPR006015">
    <property type="entry name" value="Universal_stress_UspA"/>
</dbReference>
<dbReference type="PRINTS" id="PR01438">
    <property type="entry name" value="UNVRSLSTRESS"/>
</dbReference>
<evidence type="ECO:0000313" key="4">
    <source>
        <dbReference type="Proteomes" id="UP001232755"/>
    </source>
</evidence>
<sequence>MPTTVLVREGHIATVLILGSRGRGDVAELLLGSVSLTVAGRADCPVIVVRGGHDDGSVLLDASHGADLRGCDSAWSLTRRCITPRVRSPWCPNACKNGDRPARLREAAWNGWSH</sequence>
<dbReference type="Gene3D" id="3.40.50.620">
    <property type="entry name" value="HUPs"/>
    <property type="match status" value="1"/>
</dbReference>
<organism evidence="3 4">
    <name type="scientific">Streptomyces africanus</name>
    <dbReference type="NCBI Taxonomy" id="231024"/>
    <lineage>
        <taxon>Bacteria</taxon>
        <taxon>Bacillati</taxon>
        <taxon>Actinomycetota</taxon>
        <taxon>Actinomycetes</taxon>
        <taxon>Kitasatosporales</taxon>
        <taxon>Streptomycetaceae</taxon>
        <taxon>Streptomyces</taxon>
    </lineage>
</organism>
<evidence type="ECO:0000259" key="2">
    <source>
        <dbReference type="Pfam" id="PF00582"/>
    </source>
</evidence>
<name>A0ABU0R0D5_9ACTN</name>
<proteinExistence type="inferred from homology"/>
<comment type="similarity">
    <text evidence="1">Belongs to the universal stress protein A family.</text>
</comment>
<dbReference type="EMBL" id="JAUSYP010000001">
    <property type="protein sequence ID" value="MDQ0753114.1"/>
    <property type="molecule type" value="Genomic_DNA"/>
</dbReference>
<reference evidence="3 4" key="1">
    <citation type="submission" date="2023-07" db="EMBL/GenBank/DDBJ databases">
        <title>Comparative genomics of wheat-associated soil bacteria to identify genetic determinants of phenazine resistance.</title>
        <authorList>
            <person name="Mouncey N."/>
        </authorList>
    </citation>
    <scope>NUCLEOTIDE SEQUENCE [LARGE SCALE GENOMIC DNA]</scope>
    <source>
        <strain evidence="3 4">B3I12</strain>
    </source>
</reference>
<dbReference type="InterPro" id="IPR014729">
    <property type="entry name" value="Rossmann-like_a/b/a_fold"/>
</dbReference>
<gene>
    <name evidence="3" type="ORF">QF034_007345</name>
</gene>
<feature type="domain" description="UspA" evidence="2">
    <location>
        <begin position="5"/>
        <end position="50"/>
    </location>
</feature>
<comment type="caution">
    <text evidence="3">The sequence shown here is derived from an EMBL/GenBank/DDBJ whole genome shotgun (WGS) entry which is preliminary data.</text>
</comment>
<dbReference type="Pfam" id="PF00582">
    <property type="entry name" value="Usp"/>
    <property type="match status" value="1"/>
</dbReference>
<dbReference type="SUPFAM" id="SSF52402">
    <property type="entry name" value="Adenine nucleotide alpha hydrolases-like"/>
    <property type="match status" value="1"/>
</dbReference>
<evidence type="ECO:0000313" key="3">
    <source>
        <dbReference type="EMBL" id="MDQ0753114.1"/>
    </source>
</evidence>
<dbReference type="Proteomes" id="UP001232755">
    <property type="component" value="Unassembled WGS sequence"/>
</dbReference>
<keyword evidence="4" id="KW-1185">Reference proteome</keyword>